<evidence type="ECO:0000259" key="14">
    <source>
        <dbReference type="PROSITE" id="PS51915"/>
    </source>
</evidence>
<dbReference type="Proteomes" id="UP000327044">
    <property type="component" value="Unassembled WGS sequence"/>
</dbReference>
<keyword evidence="5 11" id="KW-0863">Zinc-finger</keyword>
<dbReference type="AlphaFoldDB" id="A0A5N4A8X9"/>
<evidence type="ECO:0000256" key="12">
    <source>
        <dbReference type="PROSITE-ProRule" id="PRU01263"/>
    </source>
</evidence>
<feature type="binding site" evidence="12">
    <location>
        <position position="11"/>
    </location>
    <ligand>
        <name>Zn(2+)</name>
        <dbReference type="ChEBI" id="CHEBI:29105"/>
    </ligand>
</feature>
<organism evidence="15 16">
    <name type="scientific">Photinus pyralis</name>
    <name type="common">Common eastern firefly</name>
    <name type="synonym">Lampyris pyralis</name>
    <dbReference type="NCBI Taxonomy" id="7054"/>
    <lineage>
        <taxon>Eukaryota</taxon>
        <taxon>Metazoa</taxon>
        <taxon>Ecdysozoa</taxon>
        <taxon>Arthropoda</taxon>
        <taxon>Hexapoda</taxon>
        <taxon>Insecta</taxon>
        <taxon>Pterygota</taxon>
        <taxon>Neoptera</taxon>
        <taxon>Endopterygota</taxon>
        <taxon>Coleoptera</taxon>
        <taxon>Polyphaga</taxon>
        <taxon>Elateriformia</taxon>
        <taxon>Elateroidea</taxon>
        <taxon>Lampyridae</taxon>
        <taxon>Lampyrinae</taxon>
        <taxon>Photinus</taxon>
    </lineage>
</organism>
<dbReference type="GO" id="GO:0003677">
    <property type="term" value="F:DNA binding"/>
    <property type="evidence" value="ECO:0007669"/>
    <property type="project" value="UniProtKB-KW"/>
</dbReference>
<keyword evidence="9" id="KW-0804">Transcription</keyword>
<feature type="binding site" evidence="12">
    <location>
        <position position="53"/>
    </location>
    <ligand>
        <name>Zn(2+)</name>
        <dbReference type="ChEBI" id="CHEBI:29105"/>
    </ligand>
</feature>
<accession>A0A5N4A8X9</accession>
<dbReference type="SUPFAM" id="SSF57667">
    <property type="entry name" value="beta-beta-alpha zinc fingers"/>
    <property type="match status" value="3"/>
</dbReference>
<evidence type="ECO:0000256" key="2">
    <source>
        <dbReference type="ARBA" id="ARBA00006991"/>
    </source>
</evidence>
<evidence type="ECO:0000256" key="1">
    <source>
        <dbReference type="ARBA" id="ARBA00004123"/>
    </source>
</evidence>
<evidence type="ECO:0000313" key="16">
    <source>
        <dbReference type="Proteomes" id="UP000327044"/>
    </source>
</evidence>
<dbReference type="GO" id="GO:0008270">
    <property type="term" value="F:zinc ion binding"/>
    <property type="evidence" value="ECO:0007669"/>
    <property type="project" value="UniProtKB-UniRule"/>
</dbReference>
<keyword evidence="4" id="KW-0677">Repeat</keyword>
<dbReference type="PANTHER" id="PTHR16515">
    <property type="entry name" value="PR DOMAIN ZINC FINGER PROTEIN"/>
    <property type="match status" value="1"/>
</dbReference>
<comment type="similarity">
    <text evidence="2">Belongs to the krueppel C2H2-type zinc-finger protein family.</text>
</comment>
<evidence type="ECO:0000256" key="10">
    <source>
        <dbReference type="ARBA" id="ARBA00023242"/>
    </source>
</evidence>
<dbReference type="GO" id="GO:0005634">
    <property type="term" value="C:nucleus"/>
    <property type="evidence" value="ECO:0007669"/>
    <property type="project" value="UniProtKB-SubCell"/>
</dbReference>
<dbReference type="OrthoDB" id="427030at2759"/>
<dbReference type="InParanoid" id="A0A5N4A8X9"/>
<evidence type="ECO:0000256" key="6">
    <source>
        <dbReference type="ARBA" id="ARBA00022833"/>
    </source>
</evidence>
<dbReference type="EMBL" id="VVIM01000009">
    <property type="protein sequence ID" value="KAB0793786.1"/>
    <property type="molecule type" value="Genomic_DNA"/>
</dbReference>
<dbReference type="InterPro" id="IPR036236">
    <property type="entry name" value="Znf_C2H2_sf"/>
</dbReference>
<evidence type="ECO:0000259" key="13">
    <source>
        <dbReference type="PROSITE" id="PS50157"/>
    </source>
</evidence>
<evidence type="ECO:0000256" key="9">
    <source>
        <dbReference type="ARBA" id="ARBA00023163"/>
    </source>
</evidence>
<dbReference type="FunFam" id="3.30.160.60:FF:000193">
    <property type="entry name" value="Zinc finger protein 300"/>
    <property type="match status" value="1"/>
</dbReference>
<dbReference type="Gene3D" id="3.30.160.60">
    <property type="entry name" value="Classic Zinc Finger"/>
    <property type="match status" value="6"/>
</dbReference>
<dbReference type="InterPro" id="IPR013087">
    <property type="entry name" value="Znf_C2H2_type"/>
</dbReference>
<evidence type="ECO:0008006" key="17">
    <source>
        <dbReference type="Google" id="ProtNLM"/>
    </source>
</evidence>
<dbReference type="FunFam" id="3.30.160.60:FF:000340">
    <property type="entry name" value="zinc finger protein 473 isoform X1"/>
    <property type="match status" value="2"/>
</dbReference>
<gene>
    <name evidence="15" type="ORF">PPYR_13406</name>
</gene>
<dbReference type="SMART" id="SM00355">
    <property type="entry name" value="ZnF_C2H2"/>
    <property type="match status" value="6"/>
</dbReference>
<dbReference type="GO" id="GO:0006355">
    <property type="term" value="P:regulation of DNA-templated transcription"/>
    <property type="evidence" value="ECO:0007669"/>
    <property type="project" value="UniProtKB-ARBA"/>
</dbReference>
<dbReference type="Gene3D" id="3.40.1800.20">
    <property type="match status" value="1"/>
</dbReference>
<keyword evidence="8" id="KW-0238">DNA-binding</keyword>
<evidence type="ECO:0000256" key="5">
    <source>
        <dbReference type="ARBA" id="ARBA00022771"/>
    </source>
</evidence>
<evidence type="ECO:0000256" key="3">
    <source>
        <dbReference type="ARBA" id="ARBA00022723"/>
    </source>
</evidence>
<evidence type="ECO:0000313" key="15">
    <source>
        <dbReference type="EMBL" id="KAB0793786.1"/>
    </source>
</evidence>
<feature type="domain" description="C2H2-type" evidence="13">
    <location>
        <begin position="286"/>
        <end position="313"/>
    </location>
</feature>
<dbReference type="PROSITE" id="PS51915">
    <property type="entry name" value="ZAD"/>
    <property type="match status" value="1"/>
</dbReference>
<feature type="binding site" evidence="12">
    <location>
        <position position="8"/>
    </location>
    <ligand>
        <name>Zn(2+)</name>
        <dbReference type="ChEBI" id="CHEBI:29105"/>
    </ligand>
</feature>
<feature type="domain" description="C2H2-type" evidence="13">
    <location>
        <begin position="232"/>
        <end position="259"/>
    </location>
</feature>
<dbReference type="InterPro" id="IPR012934">
    <property type="entry name" value="Znf_AD"/>
</dbReference>
<dbReference type="Pfam" id="PF13894">
    <property type="entry name" value="zf-C2H2_4"/>
    <property type="match status" value="1"/>
</dbReference>
<feature type="domain" description="C2H2-type" evidence="13">
    <location>
        <begin position="344"/>
        <end position="367"/>
    </location>
</feature>
<dbReference type="Pfam" id="PF07776">
    <property type="entry name" value="zf-AD"/>
    <property type="match status" value="1"/>
</dbReference>
<dbReference type="FunFam" id="3.30.160.60:FF:002343">
    <property type="entry name" value="Zinc finger protein 33A"/>
    <property type="match status" value="1"/>
</dbReference>
<sequence>MIWGTSLCRICAQIRNICIPIFQKDADIGIDIKIKRCLALNISQDDLKPRQVCQECLIKLNDFYNFVVLYTESDHRFETLLCGSTGGDSFSQQVMDLDYTIITPTHCGKSDGITHLGLMDQCKEIDPFIDVEAPDVEQNLLNEIVAKVVDDSVEIDLQNLVAADAGIYANIANIPQPITSCPVMPTEAVVPKPKQTKAKIISVQTLCERYEIRQPQYEKAHVPKPKLAKNTYPCIKCGKIFTRRRCLNEHFKKHSDSRPFTCDLCGKGFMLQSDLTCHKLVHTDLFGCKYCGKRFTAPSKLQRHVRTHTGEKPFRCDVKDCGRSFSDKCNLIGHQLTHSNVRNFTCDICKQAYKTKNQLKNHLQAHSEVPIYKCNVCGKLYRWRTNLVNHVKTHSDKEISTKVS</sequence>
<reference evidence="15 16" key="1">
    <citation type="journal article" date="2018" name="Elife">
        <title>Firefly genomes illuminate parallel origins of bioluminescence in beetles.</title>
        <authorList>
            <person name="Fallon T.R."/>
            <person name="Lower S.E."/>
            <person name="Chang C.H."/>
            <person name="Bessho-Uehara M."/>
            <person name="Martin G.J."/>
            <person name="Bewick A.J."/>
            <person name="Behringer M."/>
            <person name="Debat H.J."/>
            <person name="Wong I."/>
            <person name="Day J.C."/>
            <person name="Suvorov A."/>
            <person name="Silva C.J."/>
            <person name="Stanger-Hall K.F."/>
            <person name="Hall D.W."/>
            <person name="Schmitz R.J."/>
            <person name="Nelson D.R."/>
            <person name="Lewis S.M."/>
            <person name="Shigenobu S."/>
            <person name="Bybee S.M."/>
            <person name="Larracuente A.M."/>
            <person name="Oba Y."/>
            <person name="Weng J.K."/>
        </authorList>
    </citation>
    <scope>NUCLEOTIDE SEQUENCE [LARGE SCALE GENOMIC DNA]</scope>
    <source>
        <strain evidence="15">1611_PpyrPB1</strain>
        <tissue evidence="15">Whole body</tissue>
    </source>
</reference>
<evidence type="ECO:0000256" key="4">
    <source>
        <dbReference type="ARBA" id="ARBA00022737"/>
    </source>
</evidence>
<protein>
    <recommendedName>
        <fullName evidence="17">Protein krueppel</fullName>
    </recommendedName>
</protein>
<evidence type="ECO:0000256" key="7">
    <source>
        <dbReference type="ARBA" id="ARBA00023015"/>
    </source>
</evidence>
<name>A0A5N4A8X9_PHOPY</name>
<dbReference type="PROSITE" id="PS00028">
    <property type="entry name" value="ZINC_FINGER_C2H2_1"/>
    <property type="match status" value="6"/>
</dbReference>
<feature type="domain" description="C2H2-type" evidence="13">
    <location>
        <begin position="260"/>
        <end position="283"/>
    </location>
</feature>
<dbReference type="SUPFAM" id="SSF57716">
    <property type="entry name" value="Glucocorticoid receptor-like (DNA-binding domain)"/>
    <property type="match status" value="1"/>
</dbReference>
<keyword evidence="16" id="KW-1185">Reference proteome</keyword>
<dbReference type="PANTHER" id="PTHR16515:SF49">
    <property type="entry name" value="GASTRULA ZINC FINGER PROTEIN XLCGF49.1-LIKE-RELATED"/>
    <property type="match status" value="1"/>
</dbReference>
<dbReference type="Pfam" id="PF00096">
    <property type="entry name" value="zf-C2H2"/>
    <property type="match status" value="3"/>
</dbReference>
<keyword evidence="10" id="KW-0539">Nucleus</keyword>
<keyword evidence="7" id="KW-0805">Transcription regulation</keyword>
<dbReference type="InterPro" id="IPR050331">
    <property type="entry name" value="Zinc_finger"/>
</dbReference>
<feature type="domain" description="C2H2-type" evidence="13">
    <location>
        <begin position="314"/>
        <end position="343"/>
    </location>
</feature>
<feature type="domain" description="ZAD" evidence="14">
    <location>
        <begin position="6"/>
        <end position="80"/>
    </location>
</feature>
<feature type="domain" description="C2H2-type" evidence="13">
    <location>
        <begin position="372"/>
        <end position="399"/>
    </location>
</feature>
<comment type="caution">
    <text evidence="15">The sequence shown here is derived from an EMBL/GenBank/DDBJ whole genome shotgun (WGS) entry which is preliminary data.</text>
</comment>
<feature type="binding site" evidence="12">
    <location>
        <position position="56"/>
    </location>
    <ligand>
        <name>Zn(2+)</name>
        <dbReference type="ChEBI" id="CHEBI:29105"/>
    </ligand>
</feature>
<proteinExistence type="inferred from homology"/>
<keyword evidence="6 12" id="KW-0862">Zinc</keyword>
<comment type="subcellular location">
    <subcellularLocation>
        <location evidence="1">Nucleus</location>
    </subcellularLocation>
</comment>
<dbReference type="PROSITE" id="PS50157">
    <property type="entry name" value="ZINC_FINGER_C2H2_2"/>
    <property type="match status" value="6"/>
</dbReference>
<evidence type="ECO:0000256" key="11">
    <source>
        <dbReference type="PROSITE-ProRule" id="PRU00042"/>
    </source>
</evidence>
<dbReference type="SMART" id="SM00868">
    <property type="entry name" value="zf-AD"/>
    <property type="match status" value="1"/>
</dbReference>
<keyword evidence="3 12" id="KW-0479">Metal-binding</keyword>
<evidence type="ECO:0000256" key="8">
    <source>
        <dbReference type="ARBA" id="ARBA00023125"/>
    </source>
</evidence>